<evidence type="ECO:0000313" key="7">
    <source>
        <dbReference type="EMBL" id="ROI12261.1"/>
    </source>
</evidence>
<dbReference type="InterPro" id="IPR002052">
    <property type="entry name" value="DNA_methylase_N6_adenine_CS"/>
</dbReference>
<evidence type="ECO:0000256" key="5">
    <source>
        <dbReference type="ARBA" id="ARBA00022691"/>
    </source>
</evidence>
<comment type="catalytic activity">
    <reaction evidence="6">
        <text>a 2'-deoxyadenosine in DNA + S-adenosyl-L-methionine = an N(6)-methyl-2'-deoxyadenosine in DNA + S-adenosyl-L-homocysteine + H(+)</text>
        <dbReference type="Rhea" id="RHEA:15197"/>
        <dbReference type="Rhea" id="RHEA-COMP:12418"/>
        <dbReference type="Rhea" id="RHEA-COMP:12419"/>
        <dbReference type="ChEBI" id="CHEBI:15378"/>
        <dbReference type="ChEBI" id="CHEBI:57856"/>
        <dbReference type="ChEBI" id="CHEBI:59789"/>
        <dbReference type="ChEBI" id="CHEBI:90615"/>
        <dbReference type="ChEBI" id="CHEBI:90616"/>
        <dbReference type="EC" id="2.1.1.72"/>
    </reaction>
</comment>
<dbReference type="Pfam" id="PF02086">
    <property type="entry name" value="MethyltransfD12"/>
    <property type="match status" value="1"/>
</dbReference>
<reference evidence="8" key="1">
    <citation type="submission" date="2018-11" db="EMBL/GenBank/DDBJ databases">
        <title>Proposal to divide the Flavobacteriaceae and reorganize its genera based on Amino Acid Identity values calculated from whole genome sequences.</title>
        <authorList>
            <person name="Nicholson A.C."/>
            <person name="Gulvik C.A."/>
            <person name="Whitney A.M."/>
            <person name="Humrighouse B.W."/>
            <person name="Bell M."/>
            <person name="Holmes B."/>
            <person name="Steigerwalt A."/>
            <person name="Villarma A."/>
            <person name="Sheth M."/>
            <person name="Batra D."/>
            <person name="Pryor J."/>
            <person name="Bernardet J.-F."/>
            <person name="Hugo C."/>
            <person name="Kampfer P."/>
            <person name="Newman J."/>
            <person name="Mcquiston J."/>
        </authorList>
    </citation>
    <scope>NUCLEOTIDE SEQUENCE [LARGE SCALE GENOMIC DNA]</scope>
    <source>
        <strain evidence="8">DSM 22165</strain>
    </source>
</reference>
<dbReference type="EMBL" id="RJTU01000075">
    <property type="protein sequence ID" value="ROI12261.1"/>
    <property type="molecule type" value="Genomic_DNA"/>
</dbReference>
<dbReference type="RefSeq" id="WP_123282047.1">
    <property type="nucleotide sequence ID" value="NZ_RJTU01000075.1"/>
</dbReference>
<dbReference type="GO" id="GO:0009307">
    <property type="term" value="P:DNA restriction-modification system"/>
    <property type="evidence" value="ECO:0007669"/>
    <property type="project" value="InterPro"/>
</dbReference>
<protein>
    <recommendedName>
        <fullName evidence="2">site-specific DNA-methyltransferase (adenine-specific)</fullName>
        <ecNumber evidence="2">2.1.1.72</ecNumber>
    </recommendedName>
</protein>
<proteinExistence type="inferred from homology"/>
<name>A0A3N0X5Z2_9FLAO</name>
<dbReference type="InterPro" id="IPR023095">
    <property type="entry name" value="Ade_MeTrfase_dom_2"/>
</dbReference>
<dbReference type="EC" id="2.1.1.72" evidence="2"/>
<gene>
    <name evidence="7" type="ORF">EGH73_12030</name>
</gene>
<dbReference type="AlphaFoldDB" id="A0A3N0X5Z2"/>
<dbReference type="SUPFAM" id="SSF53335">
    <property type="entry name" value="S-adenosyl-L-methionine-dependent methyltransferases"/>
    <property type="match status" value="1"/>
</dbReference>
<evidence type="ECO:0000256" key="3">
    <source>
        <dbReference type="ARBA" id="ARBA00022603"/>
    </source>
</evidence>
<dbReference type="Gene3D" id="1.10.1020.10">
    <property type="entry name" value="Adenine-specific Methyltransferase, Domain 2"/>
    <property type="match status" value="1"/>
</dbReference>
<evidence type="ECO:0000256" key="2">
    <source>
        <dbReference type="ARBA" id="ARBA00011900"/>
    </source>
</evidence>
<evidence type="ECO:0000256" key="4">
    <source>
        <dbReference type="ARBA" id="ARBA00022679"/>
    </source>
</evidence>
<dbReference type="GO" id="GO:0009007">
    <property type="term" value="F:site-specific DNA-methyltransferase (adenine-specific) activity"/>
    <property type="evidence" value="ECO:0007669"/>
    <property type="project" value="UniProtKB-EC"/>
</dbReference>
<evidence type="ECO:0000313" key="8">
    <source>
        <dbReference type="Proteomes" id="UP000267623"/>
    </source>
</evidence>
<dbReference type="PROSITE" id="PS00092">
    <property type="entry name" value="N6_MTASE"/>
    <property type="match status" value="1"/>
</dbReference>
<keyword evidence="4" id="KW-0808">Transferase</keyword>
<evidence type="ECO:0000256" key="6">
    <source>
        <dbReference type="ARBA" id="ARBA00047942"/>
    </source>
</evidence>
<dbReference type="InterPro" id="IPR012327">
    <property type="entry name" value="MeTrfase_D12"/>
</dbReference>
<evidence type="ECO:0000256" key="1">
    <source>
        <dbReference type="ARBA" id="ARBA00006594"/>
    </source>
</evidence>
<dbReference type="PRINTS" id="PR00505">
    <property type="entry name" value="D12N6MTFRASE"/>
</dbReference>
<comment type="caution">
    <text evidence="7">The sequence shown here is derived from an EMBL/GenBank/DDBJ whole genome shotgun (WGS) entry which is preliminary data.</text>
</comment>
<dbReference type="InterPro" id="IPR029063">
    <property type="entry name" value="SAM-dependent_MTases_sf"/>
</dbReference>
<sequence>MIQKFPKINFIGNKEKIAKWITDYFPKDAESVFDAFSGGCSVSYFSKAKGLKVISNDILKINYFISKALVENNEVKLDFEDIDLIFSGIPKEGFMFNNYSEVFFFPKECKELDLYRENIDKLSSEYKKALALILMRRAMIRKMPYSRFNINWEKIVELRNEELSYEKYKRKRAYHNQSFKTHFLENINDYNRAVFDNEKNNLSLNEDVFDAIEKFQADIIYLDPPYTGTMNNYFGFYGMLDEYIDGKKIEPFVNNFIDKKTSIDLFDKLFSKLGNFKYWYLSYNNSSYPTKEILVELLGKYSDNIKIIERPHIYKITGKENKKSNIEYLFIVENKN</sequence>
<accession>A0A3N0X5Z2</accession>
<comment type="similarity">
    <text evidence="1">Belongs to the N(4)/N(6)-methyltransferase family.</text>
</comment>
<dbReference type="Proteomes" id="UP000267623">
    <property type="component" value="Unassembled WGS sequence"/>
</dbReference>
<keyword evidence="5" id="KW-0949">S-adenosyl-L-methionine</keyword>
<keyword evidence="3 7" id="KW-0489">Methyltransferase</keyword>
<dbReference type="GO" id="GO:0032259">
    <property type="term" value="P:methylation"/>
    <property type="evidence" value="ECO:0007669"/>
    <property type="project" value="UniProtKB-KW"/>
</dbReference>
<dbReference type="Gene3D" id="3.40.50.150">
    <property type="entry name" value="Vaccinia Virus protein VP39"/>
    <property type="match status" value="1"/>
</dbReference>
<dbReference type="GO" id="GO:0003676">
    <property type="term" value="F:nucleic acid binding"/>
    <property type="evidence" value="ECO:0007669"/>
    <property type="project" value="InterPro"/>
</dbReference>
<organism evidence="7 8">
    <name type="scientific">Epilithonimonas hominis</name>
    <dbReference type="NCBI Taxonomy" id="420404"/>
    <lineage>
        <taxon>Bacteria</taxon>
        <taxon>Pseudomonadati</taxon>
        <taxon>Bacteroidota</taxon>
        <taxon>Flavobacteriia</taxon>
        <taxon>Flavobacteriales</taxon>
        <taxon>Weeksellaceae</taxon>
        <taxon>Chryseobacterium group</taxon>
        <taxon>Epilithonimonas</taxon>
    </lineage>
</organism>